<protein>
    <submittedName>
        <fullName evidence="3">Uncharacterized protein</fullName>
    </submittedName>
</protein>
<keyword evidence="2" id="KW-1185">Reference proteome</keyword>
<feature type="region of interest" description="Disordered" evidence="1">
    <location>
        <begin position="102"/>
        <end position="133"/>
    </location>
</feature>
<feature type="compositionally biased region" description="Polar residues" evidence="1">
    <location>
        <begin position="109"/>
        <end position="126"/>
    </location>
</feature>
<organism evidence="2 3">
    <name type="scientific">Ascaris lumbricoides</name>
    <name type="common">Giant roundworm</name>
    <dbReference type="NCBI Taxonomy" id="6252"/>
    <lineage>
        <taxon>Eukaryota</taxon>
        <taxon>Metazoa</taxon>
        <taxon>Ecdysozoa</taxon>
        <taxon>Nematoda</taxon>
        <taxon>Chromadorea</taxon>
        <taxon>Rhabditida</taxon>
        <taxon>Spirurina</taxon>
        <taxon>Ascaridomorpha</taxon>
        <taxon>Ascaridoidea</taxon>
        <taxon>Ascarididae</taxon>
        <taxon>Ascaris</taxon>
    </lineage>
</organism>
<evidence type="ECO:0000313" key="2">
    <source>
        <dbReference type="Proteomes" id="UP000036681"/>
    </source>
</evidence>
<dbReference type="WBParaSite" id="ALUE_0001558901-mRNA-1">
    <property type="protein sequence ID" value="ALUE_0001558901-mRNA-1"/>
    <property type="gene ID" value="ALUE_0001558901"/>
</dbReference>
<proteinExistence type="predicted"/>
<evidence type="ECO:0000256" key="1">
    <source>
        <dbReference type="SAM" id="MobiDB-lite"/>
    </source>
</evidence>
<reference evidence="3" key="1">
    <citation type="submission" date="2017-02" db="UniProtKB">
        <authorList>
            <consortium name="WormBaseParasite"/>
        </authorList>
    </citation>
    <scope>IDENTIFICATION</scope>
</reference>
<accession>A0A0M3ICH6</accession>
<sequence length="133" mass="15187">MSLWPSSHQPLHLAIDRQAHCRDGKTNATGVYYHPQWREANSGEAYVLAQQYDTLDEGLPPRRAFSSVVAPSVPDLYSQFRVPSRPMFTSSQHDSSALIDNYPAANYHPSMQNNNRTEPRSTFQRTTEQRTHI</sequence>
<dbReference type="AlphaFoldDB" id="A0A0M3ICH6"/>
<name>A0A0M3ICH6_ASCLU</name>
<evidence type="ECO:0000313" key="3">
    <source>
        <dbReference type="WBParaSite" id="ALUE_0001558901-mRNA-1"/>
    </source>
</evidence>
<dbReference type="Proteomes" id="UP000036681">
    <property type="component" value="Unplaced"/>
</dbReference>